<evidence type="ECO:0000313" key="1">
    <source>
        <dbReference type="EMBL" id="EJN85607.1"/>
    </source>
</evidence>
<organism evidence="1 2">
    <name type="scientific">Actinomyces naeslundii (strain ATCC 12104 / DSM 43013 / CCUG 2238 / JCM 8349 / NCTC 10301 / Howell 279)</name>
    <dbReference type="NCBI Taxonomy" id="1115803"/>
    <lineage>
        <taxon>Bacteria</taxon>
        <taxon>Bacillati</taxon>
        <taxon>Actinomycetota</taxon>
        <taxon>Actinomycetes</taxon>
        <taxon>Actinomycetales</taxon>
        <taxon>Actinomycetaceae</taxon>
        <taxon>Actinomyces</taxon>
    </lineage>
</organism>
<dbReference type="InterPro" id="IPR034660">
    <property type="entry name" value="DinB/YfiT-like"/>
</dbReference>
<accession>J3F4C1</accession>
<dbReference type="eggNOG" id="COG4283">
    <property type="taxonomic scope" value="Bacteria"/>
</dbReference>
<protein>
    <submittedName>
        <fullName evidence="1">PF08020 family protein</fullName>
    </submittedName>
</protein>
<dbReference type="InterPro" id="IPR012550">
    <property type="entry name" value="DUF1706"/>
</dbReference>
<dbReference type="AlphaFoldDB" id="J3F4C1"/>
<dbReference type="PATRIC" id="fig|1115803.3.peg.644"/>
<name>J3F4C1_ACTNH</name>
<sequence length="174" mass="19960">MEKGTALKDYVSGEELIAEIRKRAELFIAEFDDVPASELHILKDGVDRTPAQMLAYQLGWMDLLLGWERDERAGREVVTPAPGYRRNRLGDLYSTFYEQWSDASLPRLQDAFRERVDGVVALVASLSREELFTSGQRAWASSTPSAWPVAKWVHINTVAPFTSFRTRIRAWKRR</sequence>
<proteinExistence type="predicted"/>
<dbReference type="Gene3D" id="1.20.120.450">
    <property type="entry name" value="dinb family like domain"/>
    <property type="match status" value="1"/>
</dbReference>
<evidence type="ECO:0000313" key="2">
    <source>
        <dbReference type="Proteomes" id="UP000007814"/>
    </source>
</evidence>
<dbReference type="Proteomes" id="UP000007814">
    <property type="component" value="Unassembled WGS sequence"/>
</dbReference>
<gene>
    <name evidence="1" type="ORF">HMPREF1129_1455</name>
</gene>
<dbReference type="PANTHER" id="PTHR40658:SF3">
    <property type="entry name" value="CLBS_DFSB FAMILY FOUR-HELIX BUNDLE PROTEIN"/>
    <property type="match status" value="1"/>
</dbReference>
<comment type="caution">
    <text evidence="1">The sequence shown here is derived from an EMBL/GenBank/DDBJ whole genome shotgun (WGS) entry which is preliminary data.</text>
</comment>
<dbReference type="Pfam" id="PF08020">
    <property type="entry name" value="DUF1706"/>
    <property type="match status" value="1"/>
</dbReference>
<dbReference type="EMBL" id="ALJK01000052">
    <property type="protein sequence ID" value="EJN85607.1"/>
    <property type="molecule type" value="Genomic_DNA"/>
</dbReference>
<reference evidence="1 2" key="1">
    <citation type="submission" date="2012-07" db="EMBL/GenBank/DDBJ databases">
        <authorList>
            <person name="Durkin A.S."/>
            <person name="McCorrison J."/>
            <person name="Torralba M."/>
            <person name="Gillis M."/>
            <person name="Methe B."/>
            <person name="Sutton G."/>
            <person name="Nelson K.E."/>
        </authorList>
    </citation>
    <scope>NUCLEOTIDE SEQUENCE [LARGE SCALE GENOMIC DNA]</scope>
    <source>
        <strain evidence="2">ATCC 12104 / DSM 43013 / CCUG 2238 / JCM 8349 / NCTC 10301 / Howell 279</strain>
    </source>
</reference>
<dbReference type="PANTHER" id="PTHR40658">
    <property type="match status" value="1"/>
</dbReference>